<keyword evidence="3" id="KW-1185">Reference proteome</keyword>
<dbReference type="SMART" id="SM00332">
    <property type="entry name" value="PP2Cc"/>
    <property type="match status" value="1"/>
</dbReference>
<dbReference type="PANTHER" id="PTHR47992">
    <property type="entry name" value="PROTEIN PHOSPHATASE"/>
    <property type="match status" value="1"/>
</dbReference>
<dbReference type="GO" id="GO:0004722">
    <property type="term" value="F:protein serine/threonine phosphatase activity"/>
    <property type="evidence" value="ECO:0007669"/>
    <property type="project" value="InterPro"/>
</dbReference>
<reference evidence="2" key="1">
    <citation type="submission" date="2022-12" db="EMBL/GenBank/DDBJ databases">
        <title>Draft genome assemblies for two species of Escallonia (Escalloniales).</title>
        <authorList>
            <person name="Chanderbali A."/>
            <person name="Dervinis C."/>
            <person name="Anghel I."/>
            <person name="Soltis D."/>
            <person name="Soltis P."/>
            <person name="Zapata F."/>
        </authorList>
    </citation>
    <scope>NUCLEOTIDE SEQUENCE</scope>
    <source>
        <strain evidence="2">UCBG64.0493</strain>
        <tissue evidence="2">Leaf</tissue>
    </source>
</reference>
<evidence type="ECO:0000313" key="3">
    <source>
        <dbReference type="Proteomes" id="UP001188597"/>
    </source>
</evidence>
<dbReference type="SUPFAM" id="SSF81606">
    <property type="entry name" value="PP2C-like"/>
    <property type="match status" value="1"/>
</dbReference>
<dbReference type="InterPro" id="IPR036457">
    <property type="entry name" value="PPM-type-like_dom_sf"/>
</dbReference>
<dbReference type="InterPro" id="IPR001932">
    <property type="entry name" value="PPM-type_phosphatase-like_dom"/>
</dbReference>
<dbReference type="AlphaFoldDB" id="A0AA88XIU5"/>
<gene>
    <name evidence="2" type="ORF">RJ639_001643</name>
</gene>
<evidence type="ECO:0000259" key="1">
    <source>
        <dbReference type="PROSITE" id="PS51746"/>
    </source>
</evidence>
<dbReference type="InterPro" id="IPR015655">
    <property type="entry name" value="PP2C"/>
</dbReference>
<sequence>MEAFRQTVIDYLLKQEAQQIDVGSTASIVFVLDDVLFVANIGDSRVIGSMAGLVVPLSTDHTPDQTDEHQRIKDTGGYVTWAGGWRVGGVLPFSRAFGYKRLKSYVMAEPGIEVQEISDVVDFIIIATAGLWSTMSNEEPVIAIQSRRGAEEVS</sequence>
<dbReference type="CDD" id="cd00143">
    <property type="entry name" value="PP2Cc"/>
    <property type="match status" value="1"/>
</dbReference>
<organism evidence="2 3">
    <name type="scientific">Escallonia herrerae</name>
    <dbReference type="NCBI Taxonomy" id="1293975"/>
    <lineage>
        <taxon>Eukaryota</taxon>
        <taxon>Viridiplantae</taxon>
        <taxon>Streptophyta</taxon>
        <taxon>Embryophyta</taxon>
        <taxon>Tracheophyta</taxon>
        <taxon>Spermatophyta</taxon>
        <taxon>Magnoliopsida</taxon>
        <taxon>eudicotyledons</taxon>
        <taxon>Gunneridae</taxon>
        <taxon>Pentapetalae</taxon>
        <taxon>asterids</taxon>
        <taxon>campanulids</taxon>
        <taxon>Escalloniales</taxon>
        <taxon>Escalloniaceae</taxon>
        <taxon>Escallonia</taxon>
    </lineage>
</organism>
<proteinExistence type="predicted"/>
<feature type="domain" description="PPM-type phosphatase" evidence="1">
    <location>
        <begin position="1"/>
        <end position="154"/>
    </location>
</feature>
<protein>
    <recommendedName>
        <fullName evidence="1">PPM-type phosphatase domain-containing protein</fullName>
    </recommendedName>
</protein>
<comment type="caution">
    <text evidence="2">The sequence shown here is derived from an EMBL/GenBank/DDBJ whole genome shotgun (WGS) entry which is preliminary data.</text>
</comment>
<name>A0AA88XIU5_9ASTE</name>
<accession>A0AA88XIU5</accession>
<dbReference type="EMBL" id="JAVXUP010000009">
    <property type="protein sequence ID" value="KAK3043210.1"/>
    <property type="molecule type" value="Genomic_DNA"/>
</dbReference>
<dbReference type="Gene3D" id="3.60.40.10">
    <property type="entry name" value="PPM-type phosphatase domain"/>
    <property type="match status" value="1"/>
</dbReference>
<dbReference type="Pfam" id="PF00481">
    <property type="entry name" value="PP2C"/>
    <property type="match status" value="1"/>
</dbReference>
<dbReference type="PROSITE" id="PS51746">
    <property type="entry name" value="PPM_2"/>
    <property type="match status" value="1"/>
</dbReference>
<dbReference type="Proteomes" id="UP001188597">
    <property type="component" value="Unassembled WGS sequence"/>
</dbReference>
<evidence type="ECO:0000313" key="2">
    <source>
        <dbReference type="EMBL" id="KAK3043210.1"/>
    </source>
</evidence>